<keyword evidence="4" id="KW-1185">Reference proteome</keyword>
<keyword evidence="1" id="KW-1133">Transmembrane helix</keyword>
<dbReference type="EMBL" id="CAJFCV020000003">
    <property type="protein sequence ID" value="CAG9108893.1"/>
    <property type="molecule type" value="Genomic_DNA"/>
</dbReference>
<dbReference type="Proteomes" id="UP000582659">
    <property type="component" value="Unassembled WGS sequence"/>
</dbReference>
<evidence type="ECO:0000256" key="1">
    <source>
        <dbReference type="SAM" id="Phobius"/>
    </source>
</evidence>
<reference evidence="2" key="2">
    <citation type="submission" date="2020-09" db="EMBL/GenBank/DDBJ databases">
        <authorList>
            <person name="Kikuchi T."/>
        </authorList>
    </citation>
    <scope>NUCLEOTIDE SEQUENCE</scope>
    <source>
        <strain evidence="2">Ka4C1</strain>
    </source>
</reference>
<protein>
    <submittedName>
        <fullName evidence="2">(pine wood nematode) hypothetical protein</fullName>
    </submittedName>
</protein>
<keyword evidence="1" id="KW-0812">Transmembrane</keyword>
<gene>
    <name evidence="2" type="ORF">BXYJ_LOCUS6918</name>
</gene>
<feature type="transmembrane region" description="Helical" evidence="1">
    <location>
        <begin position="14"/>
        <end position="34"/>
    </location>
</feature>
<dbReference type="WBParaSite" id="BXY_1609700.1">
    <property type="protein sequence ID" value="BXY_1609700.1"/>
    <property type="gene ID" value="BXY_1609700"/>
</dbReference>
<accession>A0A1I7SSS9</accession>
<sequence length="103" mass="11903">MSLWAAKGSSRRAWTSWLTCFCLIICYLMVMVTAEFEKAEQPKRGNALLSRYGRAVLSRYGKRSAPNFFESDVPFDGIAEEWLLCRRAPNDMLQCLPTPLYHY</sequence>
<reference evidence="5" key="1">
    <citation type="submission" date="2016-11" db="UniProtKB">
        <authorList>
            <consortium name="WormBaseParasite"/>
        </authorList>
    </citation>
    <scope>IDENTIFICATION</scope>
</reference>
<dbReference type="EMBL" id="CAJFDI010000003">
    <property type="protein sequence ID" value="CAD5221919.1"/>
    <property type="molecule type" value="Genomic_DNA"/>
</dbReference>
<dbReference type="Proteomes" id="UP000659654">
    <property type="component" value="Unassembled WGS sequence"/>
</dbReference>
<dbReference type="AlphaFoldDB" id="A0A1I7SSS9"/>
<dbReference type="OrthoDB" id="5865274at2759"/>
<evidence type="ECO:0000313" key="2">
    <source>
        <dbReference type="EMBL" id="CAD5221919.1"/>
    </source>
</evidence>
<dbReference type="Proteomes" id="UP000095284">
    <property type="component" value="Unplaced"/>
</dbReference>
<evidence type="ECO:0000313" key="4">
    <source>
        <dbReference type="Proteomes" id="UP000659654"/>
    </source>
</evidence>
<proteinExistence type="predicted"/>
<organism evidence="3 5">
    <name type="scientific">Bursaphelenchus xylophilus</name>
    <name type="common">Pinewood nematode worm</name>
    <name type="synonym">Aphelenchoides xylophilus</name>
    <dbReference type="NCBI Taxonomy" id="6326"/>
    <lineage>
        <taxon>Eukaryota</taxon>
        <taxon>Metazoa</taxon>
        <taxon>Ecdysozoa</taxon>
        <taxon>Nematoda</taxon>
        <taxon>Chromadorea</taxon>
        <taxon>Rhabditida</taxon>
        <taxon>Tylenchina</taxon>
        <taxon>Tylenchomorpha</taxon>
        <taxon>Aphelenchoidea</taxon>
        <taxon>Aphelenchoididae</taxon>
        <taxon>Bursaphelenchus</taxon>
    </lineage>
</organism>
<evidence type="ECO:0000313" key="3">
    <source>
        <dbReference type="Proteomes" id="UP000095284"/>
    </source>
</evidence>
<keyword evidence="1" id="KW-0472">Membrane</keyword>
<evidence type="ECO:0000313" key="5">
    <source>
        <dbReference type="WBParaSite" id="BXY_1609700.1"/>
    </source>
</evidence>
<name>A0A1I7SSS9_BURXY</name>